<sequence length="185" mass="19595">MISSAYDSGSPSSAPDHAITYSMSLPSITSSYSTLSGFSSSSSYHRGGADASFSLSSSLTSIEDLEAVPACEDWNHRPLCPTAHESIPPSEWTKRRSLRERLVSIRNNIRRCASDLAQGASFYNTAVGLVFCYYAWTLLLALSGSGGQVTAGDAVDVAPCYALLVAQPPNNGSTGSGDYFIPTHP</sequence>
<keyword evidence="2" id="KW-1185">Reference proteome</keyword>
<evidence type="ECO:0000313" key="1">
    <source>
        <dbReference type="EMBL" id="EKM49515.1"/>
    </source>
</evidence>
<dbReference type="InParanoid" id="K5VRW7"/>
<dbReference type="EMBL" id="JH930480">
    <property type="protein sequence ID" value="EKM49515.1"/>
    <property type="molecule type" value="Genomic_DNA"/>
</dbReference>
<dbReference type="HOGENOM" id="CLU_1461818_0_0_1"/>
<dbReference type="KEGG" id="pco:PHACADRAFT_265033"/>
<name>K5VRW7_PHACS</name>
<evidence type="ECO:0000313" key="2">
    <source>
        <dbReference type="Proteomes" id="UP000008370"/>
    </source>
</evidence>
<protein>
    <submittedName>
        <fullName evidence="1">Uncharacterized protein</fullName>
    </submittedName>
</protein>
<reference evidence="1 2" key="1">
    <citation type="journal article" date="2012" name="BMC Genomics">
        <title>Comparative genomics of the white-rot fungi, Phanerochaete carnosa and P. chrysosporium, to elucidate the genetic basis of the distinct wood types they colonize.</title>
        <authorList>
            <person name="Suzuki H."/>
            <person name="MacDonald J."/>
            <person name="Syed K."/>
            <person name="Salamov A."/>
            <person name="Hori C."/>
            <person name="Aerts A."/>
            <person name="Henrissat B."/>
            <person name="Wiebenga A."/>
            <person name="vanKuyk P.A."/>
            <person name="Barry K."/>
            <person name="Lindquist E."/>
            <person name="LaButti K."/>
            <person name="Lapidus A."/>
            <person name="Lucas S."/>
            <person name="Coutinho P."/>
            <person name="Gong Y."/>
            <person name="Samejima M."/>
            <person name="Mahadevan R."/>
            <person name="Abou-Zaid M."/>
            <person name="de Vries R.P."/>
            <person name="Igarashi K."/>
            <person name="Yadav J.S."/>
            <person name="Grigoriev I.V."/>
            <person name="Master E.R."/>
        </authorList>
    </citation>
    <scope>NUCLEOTIDE SEQUENCE [LARGE SCALE GENOMIC DNA]</scope>
    <source>
        <strain evidence="1 2">HHB-10118-sp</strain>
    </source>
</reference>
<dbReference type="RefSeq" id="XP_007401583.1">
    <property type="nucleotide sequence ID" value="XM_007401521.1"/>
</dbReference>
<dbReference type="GeneID" id="18918994"/>
<gene>
    <name evidence="1" type="ORF">PHACADRAFT_265033</name>
</gene>
<accession>K5VRW7</accession>
<dbReference type="Proteomes" id="UP000008370">
    <property type="component" value="Unassembled WGS sequence"/>
</dbReference>
<proteinExistence type="predicted"/>
<organism evidence="1 2">
    <name type="scientific">Phanerochaete carnosa (strain HHB-10118-sp)</name>
    <name type="common">White-rot fungus</name>
    <name type="synonym">Peniophora carnosa</name>
    <dbReference type="NCBI Taxonomy" id="650164"/>
    <lineage>
        <taxon>Eukaryota</taxon>
        <taxon>Fungi</taxon>
        <taxon>Dikarya</taxon>
        <taxon>Basidiomycota</taxon>
        <taxon>Agaricomycotina</taxon>
        <taxon>Agaricomycetes</taxon>
        <taxon>Polyporales</taxon>
        <taxon>Phanerochaetaceae</taxon>
        <taxon>Phanerochaete</taxon>
    </lineage>
</organism>
<dbReference type="AlphaFoldDB" id="K5VRW7"/>